<feature type="transmembrane region" description="Helical" evidence="2">
    <location>
        <begin position="21"/>
        <end position="44"/>
    </location>
</feature>
<keyword evidence="2" id="KW-0812">Transmembrane</keyword>
<dbReference type="InterPro" id="IPR051043">
    <property type="entry name" value="Sulfatase_Mod_Factor_Kinase"/>
</dbReference>
<dbReference type="Gene3D" id="3.90.1580.10">
    <property type="entry name" value="paralog of FGE (formylglycine-generating enzyme)"/>
    <property type="match status" value="1"/>
</dbReference>
<gene>
    <name evidence="4" type="ORF">LC1Nh_0123</name>
</gene>
<feature type="compositionally biased region" description="Basic and acidic residues" evidence="1">
    <location>
        <begin position="285"/>
        <end position="297"/>
    </location>
</feature>
<feature type="compositionally biased region" description="Polar residues" evidence="1">
    <location>
        <begin position="260"/>
        <end position="284"/>
    </location>
</feature>
<reference evidence="5" key="1">
    <citation type="submission" date="2019-05" db="EMBL/GenBank/DDBJ databases">
        <title>Candidatus Nanohalobium constans, a novel model system to study the DPANN nano-sized archaea: genomic and physiological characterization of a nanoarchaeon co-cultured with its chitinotrophic host.</title>
        <authorList>
            <person name="La Cono V."/>
            <person name="Arcadi E."/>
            <person name="Crisafi F."/>
            <person name="Denaro R."/>
            <person name="La Spada G."/>
            <person name="Messina E."/>
            <person name="Smedile F."/>
            <person name="Toshchakov S.V."/>
            <person name="Shevchenko M.A."/>
            <person name="Golyshin P.N."/>
            <person name="Golyshina O.V."/>
            <person name="Ferrer M."/>
            <person name="Rohde M."/>
            <person name="Mushegian A."/>
            <person name="Sorokin D.Y."/>
            <person name="Giuliano L."/>
            <person name="Yakimov M.M."/>
        </authorList>
    </citation>
    <scope>NUCLEOTIDE SEQUENCE [LARGE SCALE GENOMIC DNA]</scope>
    <source>
        <strain evidence="5">LC1Nh</strain>
    </source>
</reference>
<feature type="domain" description="Sulfatase-modifying factor enzyme-like" evidence="3">
    <location>
        <begin position="207"/>
        <end position="411"/>
    </location>
</feature>
<keyword evidence="2" id="KW-1133">Transmembrane helix</keyword>
<dbReference type="InterPro" id="IPR005532">
    <property type="entry name" value="SUMF_dom"/>
</dbReference>
<proteinExistence type="predicted"/>
<dbReference type="Proteomes" id="UP000377803">
    <property type="component" value="Chromosome"/>
</dbReference>
<organism evidence="4 5">
    <name type="scientific">Candidatus Nanohalobium constans</name>
    <dbReference type="NCBI Taxonomy" id="2565781"/>
    <lineage>
        <taxon>Archaea</taxon>
        <taxon>Candidatus Nanohalarchaeota</taxon>
        <taxon>Candidatus Nanohalobia</taxon>
        <taxon>Candidatus Nanohalobiales</taxon>
        <taxon>Candidatus Nanohalobiaceae</taxon>
        <taxon>Candidatus Nanohalobium</taxon>
    </lineage>
</organism>
<sequence length="414" mass="44505">MTKHRSVTHTHELLNKSKGQSAIEYLTTYGWMLLVIAIVGGAVFTTVQGSSSLDSSGFDAVSGVAFVDGGLTSDNTFQMRLRNQEAEEMTVEKITLTNEAGNKVVARPGKTLPVGEEKTFNTIGLTETGGQNSVNVEITYDTGGLNNLAVNGSITGAFSLDTERAEPGNGEWEFVDVSEVNQSTVDTSEMSDFYIMKYEASRSDANSTDAGSESTPVSQQGVVPWVQISQNEAIDKCQQAGFNLPSNRQWQAATMAEIGNSSTQPLGNTNNNEDSNGDQGTIDPTSHDWNSDGENDRTLTGSGPDTWANTIGVHDLNGNVWEWTRTVVDQSHPMHKGGSNGQVSSWNNNGYPETLGSSNSDFGGDYYWSSSDDNRAVQRGGGARNGARAGVFSLTLHNAPSRSLRYIGFRCSFS</sequence>
<dbReference type="InterPro" id="IPR016187">
    <property type="entry name" value="CTDL_fold"/>
</dbReference>
<feature type="region of interest" description="Disordered" evidence="1">
    <location>
        <begin position="260"/>
        <end position="305"/>
    </location>
</feature>
<evidence type="ECO:0000256" key="2">
    <source>
        <dbReference type="SAM" id="Phobius"/>
    </source>
</evidence>
<dbReference type="PANTHER" id="PTHR23150:SF19">
    <property type="entry name" value="FORMYLGLYCINE-GENERATING ENZYME"/>
    <property type="match status" value="1"/>
</dbReference>
<dbReference type="GO" id="GO:0120147">
    <property type="term" value="F:formylglycine-generating oxidase activity"/>
    <property type="evidence" value="ECO:0007669"/>
    <property type="project" value="TreeGrafter"/>
</dbReference>
<protein>
    <recommendedName>
        <fullName evidence="3">Sulfatase-modifying factor enzyme-like domain-containing protein</fullName>
    </recommendedName>
</protein>
<dbReference type="PANTHER" id="PTHR23150">
    <property type="entry name" value="SULFATASE MODIFYING FACTOR 1, 2"/>
    <property type="match status" value="1"/>
</dbReference>
<evidence type="ECO:0000313" key="4">
    <source>
        <dbReference type="EMBL" id="QGA80031.1"/>
    </source>
</evidence>
<dbReference type="EMBL" id="CP040089">
    <property type="protein sequence ID" value="QGA80031.1"/>
    <property type="molecule type" value="Genomic_DNA"/>
</dbReference>
<evidence type="ECO:0000259" key="3">
    <source>
        <dbReference type="Pfam" id="PF03781"/>
    </source>
</evidence>
<dbReference type="Pfam" id="PF03781">
    <property type="entry name" value="FGE-sulfatase"/>
    <property type="match status" value="1"/>
</dbReference>
<dbReference type="AlphaFoldDB" id="A0A5Q0UFA0"/>
<evidence type="ECO:0000256" key="1">
    <source>
        <dbReference type="SAM" id="MobiDB-lite"/>
    </source>
</evidence>
<keyword evidence="5" id="KW-1185">Reference proteome</keyword>
<keyword evidence="2" id="KW-0472">Membrane</keyword>
<accession>A0A5Q0UFA0</accession>
<dbReference type="KEGG" id="ncon:LC1Nh_0123"/>
<name>A0A5Q0UFA0_9ARCH</name>
<dbReference type="InterPro" id="IPR042095">
    <property type="entry name" value="SUMF_sf"/>
</dbReference>
<dbReference type="SUPFAM" id="SSF56436">
    <property type="entry name" value="C-type lectin-like"/>
    <property type="match status" value="1"/>
</dbReference>
<evidence type="ECO:0000313" key="5">
    <source>
        <dbReference type="Proteomes" id="UP000377803"/>
    </source>
</evidence>